<evidence type="ECO:0000256" key="4">
    <source>
        <dbReference type="ARBA" id="ARBA00023163"/>
    </source>
</evidence>
<proteinExistence type="predicted"/>
<dbReference type="SMART" id="SM00353">
    <property type="entry name" value="HLH"/>
    <property type="match status" value="1"/>
</dbReference>
<keyword evidence="5" id="KW-0539">Nucleus</keyword>
<sequence length="219" mass="24538">MKLFQDFEDAKAQRKSLKPQVERRRRERMNRSLESLKTLLLQRQEETQRRVEKSEILEHTVLFLQNTAKGDMTGAGGGGGGQKHSFQDGFSSCLERAAHFLGPQWKDLFLGASLDASARLARPEPACASLQRRTEARSPTTTSLLLRKSSTSVLRMLMNRPGHRVCAPTSSVASCDQTRAESRRSPTTPQQPRKVASRASKQSPSQSLPLSQALWRPWP</sequence>
<name>A0A6A4SGN3_SCOMX</name>
<feature type="compositionally biased region" description="Basic residues" evidence="6">
    <location>
        <begin position="13"/>
        <end position="28"/>
    </location>
</feature>
<reference evidence="9" key="2">
    <citation type="submission" date="2020-05" db="EMBL/GenBank/DDBJ databases">
        <authorList>
            <person name="Moser M."/>
        </authorList>
    </citation>
    <scope>NUCLEOTIDE SEQUENCE [LARGE SCALE GENOMIC DNA]</scope>
</reference>
<dbReference type="RefSeq" id="XP_035465192.1">
    <property type="nucleotide sequence ID" value="XM_035609299.2"/>
</dbReference>
<dbReference type="EMBL" id="VEVO01000014">
    <property type="protein sequence ID" value="KAF0031775.1"/>
    <property type="molecule type" value="Genomic_DNA"/>
</dbReference>
<feature type="compositionally biased region" description="Polar residues" evidence="6">
    <location>
        <begin position="168"/>
        <end position="177"/>
    </location>
</feature>
<feature type="region of interest" description="Disordered" evidence="6">
    <location>
        <begin position="165"/>
        <end position="219"/>
    </location>
</feature>
<organism evidence="8 10">
    <name type="scientific">Scophthalmus maximus</name>
    <name type="common">Turbot</name>
    <name type="synonym">Psetta maxima</name>
    <dbReference type="NCBI Taxonomy" id="52904"/>
    <lineage>
        <taxon>Eukaryota</taxon>
        <taxon>Metazoa</taxon>
        <taxon>Chordata</taxon>
        <taxon>Craniata</taxon>
        <taxon>Vertebrata</taxon>
        <taxon>Euteleostomi</taxon>
        <taxon>Actinopterygii</taxon>
        <taxon>Neopterygii</taxon>
        <taxon>Teleostei</taxon>
        <taxon>Neoteleostei</taxon>
        <taxon>Acanthomorphata</taxon>
        <taxon>Carangaria</taxon>
        <taxon>Pleuronectiformes</taxon>
        <taxon>Pleuronectoidei</taxon>
        <taxon>Scophthalmidae</taxon>
        <taxon>Scophthalmus</taxon>
    </lineage>
</organism>
<accession>A0A6A4SGN3</accession>
<dbReference type="InterPro" id="IPR036638">
    <property type="entry name" value="HLH_DNA-bd_sf"/>
</dbReference>
<dbReference type="InterPro" id="IPR050370">
    <property type="entry name" value="HES_HEY"/>
</dbReference>
<evidence type="ECO:0000313" key="9">
    <source>
        <dbReference type="Ensembl" id="ENSSMAP00000070361.1"/>
    </source>
</evidence>
<dbReference type="KEGG" id="smau:118285577"/>
<dbReference type="GO" id="GO:0046983">
    <property type="term" value="F:protein dimerization activity"/>
    <property type="evidence" value="ECO:0007669"/>
    <property type="project" value="InterPro"/>
</dbReference>
<evidence type="ECO:0000256" key="3">
    <source>
        <dbReference type="ARBA" id="ARBA00023015"/>
    </source>
</evidence>
<reference evidence="9" key="4">
    <citation type="submission" date="2025-05" db="UniProtKB">
        <authorList>
            <consortium name="Ensembl"/>
        </authorList>
    </citation>
    <scope>IDENTIFICATION</scope>
</reference>
<dbReference type="InterPro" id="IPR011598">
    <property type="entry name" value="bHLH_dom"/>
</dbReference>
<evidence type="ECO:0000256" key="6">
    <source>
        <dbReference type="SAM" id="MobiDB-lite"/>
    </source>
</evidence>
<dbReference type="Gene3D" id="4.10.280.10">
    <property type="entry name" value="Helix-loop-helix DNA-binding domain"/>
    <property type="match status" value="1"/>
</dbReference>
<comment type="subcellular location">
    <subcellularLocation>
        <location evidence="1">Nucleus</location>
    </subcellularLocation>
</comment>
<keyword evidence="3" id="KW-0805">Transcription regulation</keyword>
<dbReference type="PANTHER" id="PTHR10985">
    <property type="entry name" value="BASIC HELIX-LOOP-HELIX TRANSCRIPTION FACTOR, HES-RELATED"/>
    <property type="match status" value="1"/>
</dbReference>
<evidence type="ECO:0000256" key="1">
    <source>
        <dbReference type="ARBA" id="ARBA00004123"/>
    </source>
</evidence>
<dbReference type="Proteomes" id="UP000694558">
    <property type="component" value="Chromosome 16"/>
</dbReference>
<dbReference type="GeneTree" id="ENSGT00700000104815"/>
<protein>
    <recommendedName>
        <fullName evidence="7">BHLH domain-containing protein</fullName>
    </recommendedName>
</protein>
<evidence type="ECO:0000313" key="10">
    <source>
        <dbReference type="Proteomes" id="UP000438429"/>
    </source>
</evidence>
<dbReference type="Proteomes" id="UP000438429">
    <property type="component" value="Unassembled WGS sequence"/>
</dbReference>
<dbReference type="AlphaFoldDB" id="A0A6A4SGN3"/>
<feature type="region of interest" description="Disordered" evidence="6">
    <location>
        <begin position="1"/>
        <end position="28"/>
    </location>
</feature>
<dbReference type="GeneID" id="118285577"/>
<evidence type="ECO:0000256" key="2">
    <source>
        <dbReference type="ARBA" id="ARBA00022491"/>
    </source>
</evidence>
<evidence type="ECO:0000259" key="7">
    <source>
        <dbReference type="PROSITE" id="PS50888"/>
    </source>
</evidence>
<feature type="domain" description="BHLH" evidence="7">
    <location>
        <begin position="13"/>
        <end position="67"/>
    </location>
</feature>
<evidence type="ECO:0000256" key="5">
    <source>
        <dbReference type="ARBA" id="ARBA00023242"/>
    </source>
</evidence>
<keyword evidence="4" id="KW-0804">Transcription</keyword>
<dbReference type="SUPFAM" id="SSF47459">
    <property type="entry name" value="HLH, helix-loop-helix DNA-binding domain"/>
    <property type="match status" value="1"/>
</dbReference>
<reference evidence="8 10" key="1">
    <citation type="submission" date="2019-06" db="EMBL/GenBank/DDBJ databases">
        <title>Draft genomes of female and male turbot (Scophthalmus maximus).</title>
        <authorList>
            <person name="Xu H."/>
            <person name="Xu X.-W."/>
            <person name="Shao C."/>
            <person name="Chen S."/>
        </authorList>
    </citation>
    <scope>NUCLEOTIDE SEQUENCE [LARGE SCALE GENOMIC DNA]</scope>
    <source>
        <strain evidence="8">Ysfricsl-2016a</strain>
        <tissue evidence="8">Blood</tissue>
    </source>
</reference>
<dbReference type="GO" id="GO:0005634">
    <property type="term" value="C:nucleus"/>
    <property type="evidence" value="ECO:0007669"/>
    <property type="project" value="UniProtKB-SubCell"/>
</dbReference>
<dbReference type="PROSITE" id="PS50888">
    <property type="entry name" value="BHLH"/>
    <property type="match status" value="1"/>
</dbReference>
<dbReference type="Ensembl" id="ENSSMAT00000070986.1">
    <property type="protein sequence ID" value="ENSSMAP00000070361.1"/>
    <property type="gene ID" value="ENSSMAG00000028548.1"/>
</dbReference>
<keyword evidence="2" id="KW-0678">Repressor</keyword>
<gene>
    <name evidence="9" type="primary">LOC118285577</name>
    <name evidence="8" type="ORF">F2P81_016330</name>
</gene>
<feature type="compositionally biased region" description="Low complexity" evidence="6">
    <location>
        <begin position="199"/>
        <end position="219"/>
    </location>
</feature>
<dbReference type="Pfam" id="PF00010">
    <property type="entry name" value="HLH"/>
    <property type="match status" value="1"/>
</dbReference>
<reference evidence="9" key="3">
    <citation type="submission" date="2023-05" db="EMBL/GenBank/DDBJ databases">
        <title>High-quality long-read genome of Scophthalmus maximus.</title>
        <authorList>
            <person name="Lien S."/>
            <person name="Martinez P."/>
        </authorList>
    </citation>
    <scope>NUCLEOTIDE SEQUENCE [LARGE SCALE GENOMIC DNA]</scope>
</reference>
<evidence type="ECO:0000313" key="8">
    <source>
        <dbReference type="EMBL" id="KAF0031775.1"/>
    </source>
</evidence>
<dbReference type="OrthoDB" id="8930573at2759"/>